<dbReference type="Proteomes" id="UP000307943">
    <property type="component" value="Unassembled WGS sequence"/>
</dbReference>
<reference evidence="2 3" key="1">
    <citation type="submission" date="2019-05" db="EMBL/GenBank/DDBJ databases">
        <title>We sequenced the genome of Paenibacillus hemerocallicola KCTC 33185 for further insight into its adaptation and study the phylogeny of Paenibacillus.</title>
        <authorList>
            <person name="Narsing Rao M.P."/>
        </authorList>
    </citation>
    <scope>NUCLEOTIDE SEQUENCE [LARGE SCALE GENOMIC DNA]</scope>
    <source>
        <strain evidence="2 3">KCTC 33185</strain>
    </source>
</reference>
<evidence type="ECO:0000313" key="3">
    <source>
        <dbReference type="Proteomes" id="UP000307943"/>
    </source>
</evidence>
<name>A0A5C4SVG4_9BACL</name>
<evidence type="ECO:0000259" key="1">
    <source>
        <dbReference type="Pfam" id="PF13005"/>
    </source>
</evidence>
<dbReference type="OrthoDB" id="9760067at2"/>
<dbReference type="InterPro" id="IPR024474">
    <property type="entry name" value="Znf_dom_IS66"/>
</dbReference>
<dbReference type="EMBL" id="VDCQ01000123">
    <property type="protein sequence ID" value="TNJ54735.1"/>
    <property type="molecule type" value="Genomic_DNA"/>
</dbReference>
<protein>
    <recommendedName>
        <fullName evidence="1">Transposase IS66 zinc-finger binding domain-containing protein</fullName>
    </recommendedName>
</protein>
<sequence>MEKVTYERHKRTGKREDDLSNLPVETIVYKLEEGEQICTCCGGSLHEMTTETRSEIAIVPPQVKGIRQVRHVTADLRAKARFRYQDS</sequence>
<dbReference type="Pfam" id="PF13005">
    <property type="entry name" value="zf-IS66"/>
    <property type="match status" value="1"/>
</dbReference>
<keyword evidence="3" id="KW-1185">Reference proteome</keyword>
<proteinExistence type="predicted"/>
<evidence type="ECO:0000313" key="2">
    <source>
        <dbReference type="EMBL" id="TNJ54735.1"/>
    </source>
</evidence>
<dbReference type="RefSeq" id="WP_139607849.1">
    <property type="nucleotide sequence ID" value="NZ_VDCQ01000123.1"/>
</dbReference>
<dbReference type="AlphaFoldDB" id="A0A5C4SVG4"/>
<organism evidence="2 3">
    <name type="scientific">Paenibacillus hemerocallicola</name>
    <dbReference type="NCBI Taxonomy" id="1172614"/>
    <lineage>
        <taxon>Bacteria</taxon>
        <taxon>Bacillati</taxon>
        <taxon>Bacillota</taxon>
        <taxon>Bacilli</taxon>
        <taxon>Bacillales</taxon>
        <taxon>Paenibacillaceae</taxon>
        <taxon>Paenibacillus</taxon>
    </lineage>
</organism>
<accession>A0A5C4SVG4</accession>
<feature type="domain" description="Transposase IS66 zinc-finger binding" evidence="1">
    <location>
        <begin position="35"/>
        <end position="72"/>
    </location>
</feature>
<gene>
    <name evidence="2" type="ORF">FE784_39810</name>
</gene>
<comment type="caution">
    <text evidence="2">The sequence shown here is derived from an EMBL/GenBank/DDBJ whole genome shotgun (WGS) entry which is preliminary data.</text>
</comment>